<evidence type="ECO:0000313" key="2">
    <source>
        <dbReference type="EMBL" id="KAK2989463.1"/>
    </source>
</evidence>
<keyword evidence="3" id="KW-1185">Reference proteome</keyword>
<feature type="region of interest" description="Disordered" evidence="1">
    <location>
        <begin position="1"/>
        <end position="81"/>
    </location>
</feature>
<dbReference type="EMBL" id="JAVXUO010000739">
    <property type="protein sequence ID" value="KAK2989463.1"/>
    <property type="molecule type" value="Genomic_DNA"/>
</dbReference>
<gene>
    <name evidence="2" type="ORF">RJ640_023621</name>
</gene>
<name>A0AA88RGX1_9ASTE</name>
<comment type="caution">
    <text evidence="2">The sequence shown here is derived from an EMBL/GenBank/DDBJ whole genome shotgun (WGS) entry which is preliminary data.</text>
</comment>
<sequence length="254" mass="26776">MEEIGNHETEETRKVDSEAGDGIASESVIEEKGGKVDSEAGDGIASDEDSSTLVAHVDDSEKPEEGTEGSNPVVETSPHDVESVEPLVTMSEALVEVVEDSLQHIGSPDATEAESKIEKIIPILDSNYGFSTMVTGFESKEAEPTSVEKKEVSPLATESMSKIIEDTVLPISNGTAGEASETGNLVPKENGANADVPVAYADNGGENSNVSNVPRRTNQAFCLLKMSLFLVPDSVRKRNDSVALAGSVVELDPS</sequence>
<proteinExistence type="predicted"/>
<feature type="compositionally biased region" description="Basic and acidic residues" evidence="1">
    <location>
        <begin position="1"/>
        <end position="17"/>
    </location>
</feature>
<feature type="compositionally biased region" description="Basic and acidic residues" evidence="1">
    <location>
        <begin position="29"/>
        <end position="38"/>
    </location>
</feature>
<evidence type="ECO:0000313" key="3">
    <source>
        <dbReference type="Proteomes" id="UP001187471"/>
    </source>
</evidence>
<feature type="compositionally biased region" description="Basic and acidic residues" evidence="1">
    <location>
        <begin position="56"/>
        <end position="65"/>
    </location>
</feature>
<protein>
    <submittedName>
        <fullName evidence="2">Uncharacterized protein</fullName>
    </submittedName>
</protein>
<reference evidence="2" key="1">
    <citation type="submission" date="2022-12" db="EMBL/GenBank/DDBJ databases">
        <title>Draft genome assemblies for two species of Escallonia (Escalloniales).</title>
        <authorList>
            <person name="Chanderbali A."/>
            <person name="Dervinis C."/>
            <person name="Anghel I."/>
            <person name="Soltis D."/>
            <person name="Soltis P."/>
            <person name="Zapata F."/>
        </authorList>
    </citation>
    <scope>NUCLEOTIDE SEQUENCE</scope>
    <source>
        <strain evidence="2">UCBG92.1500</strain>
        <tissue evidence="2">Leaf</tissue>
    </source>
</reference>
<dbReference type="Proteomes" id="UP001187471">
    <property type="component" value="Unassembled WGS sequence"/>
</dbReference>
<evidence type="ECO:0000256" key="1">
    <source>
        <dbReference type="SAM" id="MobiDB-lite"/>
    </source>
</evidence>
<organism evidence="2 3">
    <name type="scientific">Escallonia rubra</name>
    <dbReference type="NCBI Taxonomy" id="112253"/>
    <lineage>
        <taxon>Eukaryota</taxon>
        <taxon>Viridiplantae</taxon>
        <taxon>Streptophyta</taxon>
        <taxon>Embryophyta</taxon>
        <taxon>Tracheophyta</taxon>
        <taxon>Spermatophyta</taxon>
        <taxon>Magnoliopsida</taxon>
        <taxon>eudicotyledons</taxon>
        <taxon>Gunneridae</taxon>
        <taxon>Pentapetalae</taxon>
        <taxon>asterids</taxon>
        <taxon>campanulids</taxon>
        <taxon>Escalloniales</taxon>
        <taxon>Escalloniaceae</taxon>
        <taxon>Escallonia</taxon>
    </lineage>
</organism>
<dbReference type="AlphaFoldDB" id="A0AA88RGX1"/>
<accession>A0AA88RGX1</accession>